<name>A0A381T0K8_9ZZZZ</name>
<organism evidence="1">
    <name type="scientific">marine metagenome</name>
    <dbReference type="NCBI Taxonomy" id="408172"/>
    <lineage>
        <taxon>unclassified sequences</taxon>
        <taxon>metagenomes</taxon>
        <taxon>ecological metagenomes</taxon>
    </lineage>
</organism>
<reference evidence="1" key="1">
    <citation type="submission" date="2018-05" db="EMBL/GenBank/DDBJ databases">
        <authorList>
            <person name="Lanie J.A."/>
            <person name="Ng W.-L."/>
            <person name="Kazmierczak K.M."/>
            <person name="Andrzejewski T.M."/>
            <person name="Davidsen T.M."/>
            <person name="Wayne K.J."/>
            <person name="Tettelin H."/>
            <person name="Glass J.I."/>
            <person name="Rusch D."/>
            <person name="Podicherti R."/>
            <person name="Tsui H.-C.T."/>
            <person name="Winkler M.E."/>
        </authorList>
    </citation>
    <scope>NUCLEOTIDE SEQUENCE</scope>
</reference>
<gene>
    <name evidence="1" type="ORF">METZ01_LOCUS61071</name>
</gene>
<dbReference type="EMBL" id="UINC01003659">
    <property type="protein sequence ID" value="SVA08217.1"/>
    <property type="molecule type" value="Genomic_DNA"/>
</dbReference>
<proteinExistence type="predicted"/>
<accession>A0A381T0K8</accession>
<dbReference type="InterPro" id="IPR031538">
    <property type="entry name" value="Anti-TRAP"/>
</dbReference>
<dbReference type="Pfam" id="PF15777">
    <property type="entry name" value="Anti-TRAP"/>
    <property type="match status" value="1"/>
</dbReference>
<sequence length="78" mass="8860">MLISDLKRPCSKCAGSGFQAGYDEWGSIQTNLRKTCPDCSGKGHILTELGENLWKLYRPMLQELIREELQNTSTLQKE</sequence>
<dbReference type="InterPro" id="IPR036410">
    <property type="entry name" value="HSP_DnaJ_Cys-rich_dom_sf"/>
</dbReference>
<dbReference type="SUPFAM" id="SSF57938">
    <property type="entry name" value="DnaJ/Hsp40 cysteine-rich domain"/>
    <property type="match status" value="1"/>
</dbReference>
<dbReference type="AlphaFoldDB" id="A0A381T0K8"/>
<dbReference type="Gene3D" id="6.20.20.10">
    <property type="match status" value="1"/>
</dbReference>
<protein>
    <submittedName>
        <fullName evidence="1">Uncharacterized protein</fullName>
    </submittedName>
</protein>
<evidence type="ECO:0000313" key="1">
    <source>
        <dbReference type="EMBL" id="SVA08217.1"/>
    </source>
</evidence>